<gene>
    <name evidence="1" type="ORF">BGZ95_007974</name>
</gene>
<feature type="non-terminal residue" evidence="1">
    <location>
        <position position="191"/>
    </location>
</feature>
<sequence>MLADEIDDPPGPQCLSEDWSPVCPHPLNDLSTLLCDYRVELGTNFKNLWEGNLYSKCLEFLLRFSLQFHLAPDREMRYYERTWALADRKIHAKEEARIRSKHSHKSWVDRVEQIQNDLGALIAFGSSQERVRELLASLAMQADCEPAVVKPYGLSDQNVLETMMLLECTEEAMDELDQEAEEKEETKRSLE</sequence>
<dbReference type="AlphaFoldDB" id="A0AAD4D1S6"/>
<name>A0AAD4D1S6_9FUNG</name>
<protein>
    <submittedName>
        <fullName evidence="1">Uncharacterized protein</fullName>
    </submittedName>
</protein>
<reference evidence="1" key="1">
    <citation type="journal article" date="2020" name="Fungal Divers.">
        <title>Resolving the Mortierellaceae phylogeny through synthesis of multi-gene phylogenetics and phylogenomics.</title>
        <authorList>
            <person name="Vandepol N."/>
            <person name="Liber J."/>
            <person name="Desiro A."/>
            <person name="Na H."/>
            <person name="Kennedy M."/>
            <person name="Barry K."/>
            <person name="Grigoriev I.V."/>
            <person name="Miller A.N."/>
            <person name="O'Donnell K."/>
            <person name="Stajich J.E."/>
            <person name="Bonito G."/>
        </authorList>
    </citation>
    <scope>NUCLEOTIDE SEQUENCE</scope>
    <source>
        <strain evidence="1">NRRL 28262</strain>
    </source>
</reference>
<organism evidence="1 2">
    <name type="scientific">Linnemannia exigua</name>
    <dbReference type="NCBI Taxonomy" id="604196"/>
    <lineage>
        <taxon>Eukaryota</taxon>
        <taxon>Fungi</taxon>
        <taxon>Fungi incertae sedis</taxon>
        <taxon>Mucoromycota</taxon>
        <taxon>Mortierellomycotina</taxon>
        <taxon>Mortierellomycetes</taxon>
        <taxon>Mortierellales</taxon>
        <taxon>Mortierellaceae</taxon>
        <taxon>Linnemannia</taxon>
    </lineage>
</organism>
<evidence type="ECO:0000313" key="2">
    <source>
        <dbReference type="Proteomes" id="UP001194580"/>
    </source>
</evidence>
<dbReference type="Proteomes" id="UP001194580">
    <property type="component" value="Unassembled WGS sequence"/>
</dbReference>
<keyword evidence="2" id="KW-1185">Reference proteome</keyword>
<proteinExistence type="predicted"/>
<comment type="caution">
    <text evidence="1">The sequence shown here is derived from an EMBL/GenBank/DDBJ whole genome shotgun (WGS) entry which is preliminary data.</text>
</comment>
<dbReference type="EMBL" id="JAAAIL010004001">
    <property type="protein sequence ID" value="KAG0248621.1"/>
    <property type="molecule type" value="Genomic_DNA"/>
</dbReference>
<evidence type="ECO:0000313" key="1">
    <source>
        <dbReference type="EMBL" id="KAG0248621.1"/>
    </source>
</evidence>
<accession>A0AAD4D1S6</accession>